<dbReference type="SUPFAM" id="SSF56935">
    <property type="entry name" value="Porins"/>
    <property type="match status" value="1"/>
</dbReference>
<gene>
    <name evidence="6" type="ORF">ACFQT0_06105</name>
</gene>
<dbReference type="Gene3D" id="2.40.170.20">
    <property type="entry name" value="TonB-dependent receptor, beta-barrel domain"/>
    <property type="match status" value="1"/>
</dbReference>
<evidence type="ECO:0000313" key="7">
    <source>
        <dbReference type="Proteomes" id="UP001596513"/>
    </source>
</evidence>
<comment type="caution">
    <text evidence="6">The sequence shown here is derived from an EMBL/GenBank/DDBJ whole genome shotgun (WGS) entry which is preliminary data.</text>
</comment>
<dbReference type="InterPro" id="IPR000531">
    <property type="entry name" value="Beta-barrel_TonB"/>
</dbReference>
<name>A0ABW2U3Y1_9BACT</name>
<comment type="subcellular location">
    <subcellularLocation>
        <location evidence="1">Cell outer membrane</location>
    </subcellularLocation>
</comment>
<evidence type="ECO:0000256" key="1">
    <source>
        <dbReference type="ARBA" id="ARBA00004442"/>
    </source>
</evidence>
<keyword evidence="2" id="KW-0472">Membrane</keyword>
<dbReference type="RefSeq" id="WP_380201245.1">
    <property type="nucleotide sequence ID" value="NZ_JBHTEK010000001.1"/>
</dbReference>
<dbReference type="PANTHER" id="PTHR47234">
    <property type="match status" value="1"/>
</dbReference>
<proteinExistence type="predicted"/>
<evidence type="ECO:0000256" key="3">
    <source>
        <dbReference type="ARBA" id="ARBA00023237"/>
    </source>
</evidence>
<feature type="compositionally biased region" description="Polar residues" evidence="4">
    <location>
        <begin position="262"/>
        <end position="273"/>
    </location>
</feature>
<feature type="domain" description="TonB-dependent receptor-like beta-barrel" evidence="5">
    <location>
        <begin position="38"/>
        <end position="200"/>
    </location>
</feature>
<evidence type="ECO:0000313" key="6">
    <source>
        <dbReference type="EMBL" id="MFC7667038.1"/>
    </source>
</evidence>
<organism evidence="6 7">
    <name type="scientific">Hymenobacter humi</name>
    <dbReference type="NCBI Taxonomy" id="1411620"/>
    <lineage>
        <taxon>Bacteria</taxon>
        <taxon>Pseudomonadati</taxon>
        <taxon>Bacteroidota</taxon>
        <taxon>Cytophagia</taxon>
        <taxon>Cytophagales</taxon>
        <taxon>Hymenobacteraceae</taxon>
        <taxon>Hymenobacter</taxon>
    </lineage>
</organism>
<dbReference type="EMBL" id="JBHTEK010000001">
    <property type="protein sequence ID" value="MFC7667038.1"/>
    <property type="molecule type" value="Genomic_DNA"/>
</dbReference>
<protein>
    <submittedName>
        <fullName evidence="6">TonB-dependent receptor plug domain-containing protein</fullName>
    </submittedName>
</protein>
<accession>A0ABW2U3Y1</accession>
<sequence length="282" mass="30856">MSLAYGSEFRVEQYQAAGRRRSLLEKGPVNPGVADVGSSGREGIGAANAVKRTRNNVGVYVDVLSDISDKFLVGVAGRFENYSDFGANVSGKVSTRYKFTDLFSVRGSINRGFRAPSMHQLYYSNYADAQWLTLNGVFDSYPIAHLRNDNPYVQQLGVGKLKAETTLDYNLGLTAQVTPDLVFTADAYQIDITDRVVISGQARRHQAGPGAHVCRLGLCPGAVLLQRPRHPHPRPRRGGQLPQAHGPRPGSRPEPGHGPERNQGTGRSTQPRQALQPRHSTR</sequence>
<keyword evidence="3" id="KW-0998">Cell outer membrane</keyword>
<feature type="compositionally biased region" description="Basic residues" evidence="4">
    <location>
        <begin position="227"/>
        <end position="237"/>
    </location>
</feature>
<evidence type="ECO:0000256" key="4">
    <source>
        <dbReference type="SAM" id="MobiDB-lite"/>
    </source>
</evidence>
<keyword evidence="7" id="KW-1185">Reference proteome</keyword>
<evidence type="ECO:0000256" key="2">
    <source>
        <dbReference type="ARBA" id="ARBA00023136"/>
    </source>
</evidence>
<dbReference type="Proteomes" id="UP001596513">
    <property type="component" value="Unassembled WGS sequence"/>
</dbReference>
<dbReference type="Pfam" id="PF00593">
    <property type="entry name" value="TonB_dep_Rec_b-barrel"/>
    <property type="match status" value="1"/>
</dbReference>
<feature type="region of interest" description="Disordered" evidence="4">
    <location>
        <begin position="225"/>
        <end position="282"/>
    </location>
</feature>
<dbReference type="PANTHER" id="PTHR47234:SF3">
    <property type="entry name" value="SECRETIN_TONB SHORT N-TERMINAL DOMAIN-CONTAINING PROTEIN"/>
    <property type="match status" value="1"/>
</dbReference>
<evidence type="ECO:0000259" key="5">
    <source>
        <dbReference type="Pfam" id="PF00593"/>
    </source>
</evidence>
<reference evidence="7" key="1">
    <citation type="journal article" date="2019" name="Int. J. Syst. Evol. Microbiol.">
        <title>The Global Catalogue of Microorganisms (GCM) 10K type strain sequencing project: providing services to taxonomists for standard genome sequencing and annotation.</title>
        <authorList>
            <consortium name="The Broad Institute Genomics Platform"/>
            <consortium name="The Broad Institute Genome Sequencing Center for Infectious Disease"/>
            <person name="Wu L."/>
            <person name="Ma J."/>
        </authorList>
    </citation>
    <scope>NUCLEOTIDE SEQUENCE [LARGE SCALE GENOMIC DNA]</scope>
    <source>
        <strain evidence="7">JCM 19635</strain>
    </source>
</reference>
<dbReference type="InterPro" id="IPR036942">
    <property type="entry name" value="Beta-barrel_TonB_sf"/>
</dbReference>
<keyword evidence="6" id="KW-0675">Receptor</keyword>